<feature type="domain" description="BBS7 beta-propeller" evidence="4">
    <location>
        <begin position="22"/>
        <end position="312"/>
    </location>
</feature>
<dbReference type="InterPro" id="IPR056335">
    <property type="entry name" value="BBS7_hairpin"/>
</dbReference>
<dbReference type="GO" id="GO:0008104">
    <property type="term" value="P:intracellular protein localization"/>
    <property type="evidence" value="ECO:0007669"/>
    <property type="project" value="TreeGrafter"/>
</dbReference>
<dbReference type="GO" id="GO:0005930">
    <property type="term" value="C:axoneme"/>
    <property type="evidence" value="ECO:0007669"/>
    <property type="project" value="TreeGrafter"/>
</dbReference>
<dbReference type="InterPro" id="IPR056334">
    <property type="entry name" value="BBS7_GAE_dom"/>
</dbReference>
<evidence type="ECO:0000259" key="3">
    <source>
        <dbReference type="Pfam" id="PF23361"/>
    </source>
</evidence>
<feature type="domain" description="BBS7 platform" evidence="3">
    <location>
        <begin position="470"/>
        <end position="570"/>
    </location>
</feature>
<dbReference type="GO" id="GO:0036064">
    <property type="term" value="C:ciliary basal body"/>
    <property type="evidence" value="ECO:0007669"/>
    <property type="project" value="TreeGrafter"/>
</dbReference>
<evidence type="ECO:0000259" key="4">
    <source>
        <dbReference type="Pfam" id="PF23743"/>
    </source>
</evidence>
<gene>
    <name evidence="5" type="ORF">BSTOLATCC_MIC60932</name>
</gene>
<name>A0AAU9KAQ9_9CILI</name>
<evidence type="ECO:0000313" key="6">
    <source>
        <dbReference type="Proteomes" id="UP001162131"/>
    </source>
</evidence>
<evidence type="ECO:0008006" key="7">
    <source>
        <dbReference type="Google" id="ProtNLM"/>
    </source>
</evidence>
<dbReference type="InterPro" id="IPR056332">
    <property type="entry name" value="Beta-prop_BBS7"/>
</dbReference>
<accession>A0AAU9KAQ9</accession>
<comment type="caution">
    <text evidence="5">The sequence shown here is derived from an EMBL/GenBank/DDBJ whole genome shotgun (WGS) entry which is preliminary data.</text>
</comment>
<sequence length="690" mass="76775">MNISRVDYVQVPGTNRGVLALLPQGDREPLAVGDQAGTLSLFRLDPISTTDIWKQVLRPITHLELGRRVQSSAPTETIYASSGCCIQSFSNGGREVSNFDTNIAENLKSFKIQESDIWAGGKYIYSHFVNERDIDYIIFEDLINDLALCKVSGDLVTNAVLAFNDKTIRVLDGSKVKYSQVLSSSPTVLSNYNQRANDFSHTRSLLYGTSSGSIGLVNLERERSNLLWNIDMEGKEINCISSYDMTGDGFKDVLVGRNDGKIEIYSFDQSSGELLLNSSLNVSEGVTSLAAGKPRGSPEILVSTYSGKIIGVGESNMPIGTGASVIEGLQGEITLLKHQVDMAKRESVTSFPGQTSGTTAKVSNTLSLIGDEACYLLTIQSQEPIGLICLQSEVPLDLIEDENSKVIHNVQDEGQILMTFRFPDSSFTHFEMKFRSTEGQSGDIQLYIIPTLEPKIAQLLKFDLKPLSLHEKVSAIPEEGHPLNNLQITGSFTKNDMHGWVSHTLPDVPPHTTENNVTLYYTNCILHTVLIVKYTANFAEFKSDSVSVIAIIKESISKHASFKKIQLDIRYIEEPASHEYVLRLIDQQLSVLQDLETRNQLLDALREISNQGDLEKFSEEFQGVLTESESIQNEYKKRPKKLQFLQGVISDLYVDKSKFRGIHSVSGRIQQLQQILANYDIEALIEFFKE</sequence>
<protein>
    <recommendedName>
        <fullName evidence="7">Bardet-Biedl syndrome 7</fullName>
    </recommendedName>
</protein>
<dbReference type="PANTHER" id="PTHR16074">
    <property type="entry name" value="BARDET-BIEDL SYNDROME 7 PROTEIN"/>
    <property type="match status" value="1"/>
</dbReference>
<keyword evidence="6" id="KW-1185">Reference proteome</keyword>
<dbReference type="Pfam" id="PF23349">
    <property type="entry name" value="BBS7_hp"/>
    <property type="match status" value="1"/>
</dbReference>
<feature type="domain" description="BBS7 helical hairpin" evidence="1">
    <location>
        <begin position="577"/>
        <end position="688"/>
    </location>
</feature>
<feature type="domain" description="BBS7 GAE" evidence="2">
    <location>
        <begin position="361"/>
        <end position="462"/>
    </location>
</feature>
<dbReference type="AlphaFoldDB" id="A0AAU9KAQ9"/>
<proteinExistence type="predicted"/>
<organism evidence="5 6">
    <name type="scientific">Blepharisma stoltei</name>
    <dbReference type="NCBI Taxonomy" id="1481888"/>
    <lineage>
        <taxon>Eukaryota</taxon>
        <taxon>Sar</taxon>
        <taxon>Alveolata</taxon>
        <taxon>Ciliophora</taxon>
        <taxon>Postciliodesmatophora</taxon>
        <taxon>Heterotrichea</taxon>
        <taxon>Heterotrichida</taxon>
        <taxon>Blepharismidae</taxon>
        <taxon>Blepharisma</taxon>
    </lineage>
</organism>
<dbReference type="Pfam" id="PF23360">
    <property type="entry name" value="BBS7_GAE"/>
    <property type="match status" value="1"/>
</dbReference>
<dbReference type="EMBL" id="CAJZBQ010000058">
    <property type="protein sequence ID" value="CAG9334313.1"/>
    <property type="molecule type" value="Genomic_DNA"/>
</dbReference>
<evidence type="ECO:0000259" key="1">
    <source>
        <dbReference type="Pfam" id="PF23349"/>
    </source>
</evidence>
<dbReference type="PANTHER" id="PTHR16074:SF4">
    <property type="entry name" value="BARDET-BIEDL SYNDROME 7 PROTEIN"/>
    <property type="match status" value="1"/>
</dbReference>
<dbReference type="InterPro" id="IPR015943">
    <property type="entry name" value="WD40/YVTN_repeat-like_dom_sf"/>
</dbReference>
<dbReference type="SUPFAM" id="SSF50978">
    <property type="entry name" value="WD40 repeat-like"/>
    <property type="match status" value="1"/>
</dbReference>
<dbReference type="GO" id="GO:0016020">
    <property type="term" value="C:membrane"/>
    <property type="evidence" value="ECO:0007669"/>
    <property type="project" value="TreeGrafter"/>
</dbReference>
<dbReference type="Pfam" id="PF23743">
    <property type="entry name" value="Beta-prop_BBS7"/>
    <property type="match status" value="1"/>
</dbReference>
<dbReference type="InterPro" id="IPR056333">
    <property type="entry name" value="BBS7_pf_dom"/>
</dbReference>
<dbReference type="Pfam" id="PF23361">
    <property type="entry name" value="BBS7_pf"/>
    <property type="match status" value="1"/>
</dbReference>
<dbReference type="GO" id="GO:0060271">
    <property type="term" value="P:cilium assembly"/>
    <property type="evidence" value="ECO:0007669"/>
    <property type="project" value="TreeGrafter"/>
</dbReference>
<dbReference type="InterPro" id="IPR036322">
    <property type="entry name" value="WD40_repeat_dom_sf"/>
</dbReference>
<dbReference type="Proteomes" id="UP001162131">
    <property type="component" value="Unassembled WGS sequence"/>
</dbReference>
<reference evidence="5" key="1">
    <citation type="submission" date="2021-09" db="EMBL/GenBank/DDBJ databases">
        <authorList>
            <consortium name="AG Swart"/>
            <person name="Singh M."/>
            <person name="Singh A."/>
            <person name="Seah K."/>
            <person name="Emmerich C."/>
        </authorList>
    </citation>
    <scope>NUCLEOTIDE SEQUENCE</scope>
    <source>
        <strain evidence="5">ATCC30299</strain>
    </source>
</reference>
<evidence type="ECO:0000259" key="2">
    <source>
        <dbReference type="Pfam" id="PF23360"/>
    </source>
</evidence>
<dbReference type="GO" id="GO:0034464">
    <property type="term" value="C:BBSome"/>
    <property type="evidence" value="ECO:0007669"/>
    <property type="project" value="TreeGrafter"/>
</dbReference>
<evidence type="ECO:0000313" key="5">
    <source>
        <dbReference type="EMBL" id="CAG9334313.1"/>
    </source>
</evidence>
<dbReference type="Gene3D" id="2.130.10.10">
    <property type="entry name" value="YVTN repeat-like/Quinoprotein amine dehydrogenase"/>
    <property type="match status" value="1"/>
</dbReference>